<keyword evidence="2" id="KW-0472">Membrane</keyword>
<accession>A0A9D5DI14</accession>
<keyword evidence="2 3" id="KW-0812">Transmembrane</keyword>
<feature type="region of interest" description="Disordered" evidence="1">
    <location>
        <begin position="76"/>
        <end position="102"/>
    </location>
</feature>
<evidence type="ECO:0000256" key="2">
    <source>
        <dbReference type="SAM" id="Phobius"/>
    </source>
</evidence>
<dbReference type="Proteomes" id="UP001067231">
    <property type="component" value="Unassembled WGS sequence"/>
</dbReference>
<organism evidence="3">
    <name type="scientific">Cryptosporidium canis</name>
    <dbReference type="NCBI Taxonomy" id="195482"/>
    <lineage>
        <taxon>Eukaryota</taxon>
        <taxon>Sar</taxon>
        <taxon>Alveolata</taxon>
        <taxon>Apicomplexa</taxon>
        <taxon>Conoidasida</taxon>
        <taxon>Coccidia</taxon>
        <taxon>Eucoccidiorida</taxon>
        <taxon>Eimeriorina</taxon>
        <taxon>Cryptosporidiidae</taxon>
        <taxon>Cryptosporidium</taxon>
    </lineage>
</organism>
<keyword evidence="2" id="KW-1133">Transmembrane helix</keyword>
<gene>
    <name evidence="3" type="ORF">OJ253_2528</name>
</gene>
<name>A0A9D5DI14_9CRYT</name>
<sequence>MSDKNSSGRLKRRANVLLESLFSSDGISQVYLLIVIILMVNLGVGLYFCGRNVNRESELLSSSIFDINVNIPKGNKDKNANSSNYIPRNETQTQGRPDHPVTSLTTVATTTLKTDMATSSIQTPALNSLPTCLYSSKFPAKYDLNGLLFWNVSSDAYLYWGYKNKTGSIYLLGSDNHLGKVLQLADEVRGRPASSSSGQPQIIEFRESRAIPGQAGVSSVIAIGERALPPYWYMNWVEQTAAKYRERFKPAFQPCLGSLFTYSSKDLQGFFQDQGVIYMCGFSGYTAEKDLIELTSTPFIRLGAGNAGGEKYLSVVESRSKNRIYRLTIMRCRDKQGGYSIVVAYYSSLNRSVEEADCGPSSDSWLMFRSGGSLFSAENGAGDWKMRRESGKFESLKETGKVKKEPCFSSWWSTYGGVKSKQFVPAT</sequence>
<reference evidence="3" key="1">
    <citation type="submission" date="2022-10" db="EMBL/GenBank/DDBJ databases">
        <title>Adaptive evolution leads to modifications in subtelomeric GC content in a zoonotic Cryptosporidium species.</title>
        <authorList>
            <person name="Li J."/>
            <person name="Feng Y."/>
            <person name="Xiao L."/>
        </authorList>
    </citation>
    <scope>NUCLEOTIDE SEQUENCE</scope>
    <source>
        <strain evidence="3">33844</strain>
    </source>
</reference>
<protein>
    <submittedName>
        <fullName evidence="3">Transmembrane domain-containing protein</fullName>
    </submittedName>
</protein>
<evidence type="ECO:0000313" key="3">
    <source>
        <dbReference type="EMBL" id="KAJ1607002.1"/>
    </source>
</evidence>
<feature type="compositionally biased region" description="Polar residues" evidence="1">
    <location>
        <begin position="80"/>
        <end position="95"/>
    </location>
</feature>
<comment type="caution">
    <text evidence="3">The sequence shown here is derived from an EMBL/GenBank/DDBJ whole genome shotgun (WGS) entry which is preliminary data.</text>
</comment>
<dbReference type="OrthoDB" id="343752at2759"/>
<feature type="transmembrane region" description="Helical" evidence="2">
    <location>
        <begin position="30"/>
        <end position="49"/>
    </location>
</feature>
<evidence type="ECO:0000256" key="1">
    <source>
        <dbReference type="SAM" id="MobiDB-lite"/>
    </source>
</evidence>
<dbReference type="EMBL" id="JAPCXC010000065">
    <property type="protein sequence ID" value="KAJ1607002.1"/>
    <property type="molecule type" value="Genomic_DNA"/>
</dbReference>
<dbReference type="AlphaFoldDB" id="A0A9D5DI14"/>
<proteinExistence type="predicted"/>